<feature type="region of interest" description="Disordered" evidence="3">
    <location>
        <begin position="716"/>
        <end position="941"/>
    </location>
</feature>
<dbReference type="GO" id="GO:0003723">
    <property type="term" value="F:RNA binding"/>
    <property type="evidence" value="ECO:0007669"/>
    <property type="project" value="UniProtKB-UniRule"/>
</dbReference>
<dbReference type="SMART" id="SM00360">
    <property type="entry name" value="RRM"/>
    <property type="match status" value="1"/>
</dbReference>
<feature type="region of interest" description="Disordered" evidence="3">
    <location>
        <begin position="138"/>
        <end position="170"/>
    </location>
</feature>
<evidence type="ECO:0000256" key="2">
    <source>
        <dbReference type="PROSITE-ProRule" id="PRU00176"/>
    </source>
</evidence>
<feature type="compositionally biased region" description="Basic and acidic residues" evidence="3">
    <location>
        <begin position="236"/>
        <end position="248"/>
    </location>
</feature>
<dbReference type="Pfam" id="PF04818">
    <property type="entry name" value="CID"/>
    <property type="match status" value="1"/>
</dbReference>
<dbReference type="InterPro" id="IPR008942">
    <property type="entry name" value="ENTH_VHS"/>
</dbReference>
<reference evidence="6" key="2">
    <citation type="submission" date="2025-09" db="UniProtKB">
        <authorList>
            <consortium name="Ensembl"/>
        </authorList>
    </citation>
    <scope>IDENTIFICATION</scope>
</reference>
<feature type="region of interest" description="Disordered" evidence="3">
    <location>
        <begin position="265"/>
        <end position="286"/>
    </location>
</feature>
<dbReference type="SUPFAM" id="SSF48464">
    <property type="entry name" value="ENTH/VHS domain"/>
    <property type="match status" value="1"/>
</dbReference>
<dbReference type="InterPro" id="IPR012677">
    <property type="entry name" value="Nucleotide-bd_a/b_plait_sf"/>
</dbReference>
<name>A0A8C6XA23_NAJNA</name>
<feature type="compositionally biased region" description="Basic and acidic residues" evidence="3">
    <location>
        <begin position="769"/>
        <end position="794"/>
    </location>
</feature>
<dbReference type="CDD" id="cd17005">
    <property type="entry name" value="CID_SFRS15_SCAF4"/>
    <property type="match status" value="1"/>
</dbReference>
<gene>
    <name evidence="6" type="primary">SCAF4</name>
</gene>
<feature type="region of interest" description="Disordered" evidence="3">
    <location>
        <begin position="355"/>
        <end position="412"/>
    </location>
</feature>
<dbReference type="Pfam" id="PF00076">
    <property type="entry name" value="RRM_1"/>
    <property type="match status" value="1"/>
</dbReference>
<dbReference type="GO" id="GO:1990269">
    <property type="term" value="F:RNA polymerase II C-terminal domain phosphoserine binding"/>
    <property type="evidence" value="ECO:0007669"/>
    <property type="project" value="TreeGrafter"/>
</dbReference>
<feature type="compositionally biased region" description="Polar residues" evidence="3">
    <location>
        <begin position="887"/>
        <end position="902"/>
    </location>
</feature>
<evidence type="ECO:0000259" key="5">
    <source>
        <dbReference type="PROSITE" id="PS51391"/>
    </source>
</evidence>
<dbReference type="FunFam" id="1.25.40.90:FF:000004">
    <property type="entry name" value="splicing factor, arginine/serine-rich 15"/>
    <property type="match status" value="1"/>
</dbReference>
<feature type="domain" description="RRM" evidence="4">
    <location>
        <begin position="406"/>
        <end position="480"/>
    </location>
</feature>
<feature type="region of interest" description="Disordered" evidence="3">
    <location>
        <begin position="228"/>
        <end position="248"/>
    </location>
</feature>
<dbReference type="OrthoDB" id="79367at2759"/>
<dbReference type="GO" id="GO:0005634">
    <property type="term" value="C:nucleus"/>
    <property type="evidence" value="ECO:0007669"/>
    <property type="project" value="TreeGrafter"/>
</dbReference>
<dbReference type="PROSITE" id="PS50102">
    <property type="entry name" value="RRM"/>
    <property type="match status" value="1"/>
</dbReference>
<dbReference type="GO" id="GO:2000805">
    <property type="term" value="P:negative regulation of termination of RNA polymerase II transcription, poly(A)-coupled"/>
    <property type="evidence" value="ECO:0007669"/>
    <property type="project" value="TreeGrafter"/>
</dbReference>
<evidence type="ECO:0000256" key="1">
    <source>
        <dbReference type="ARBA" id="ARBA00022884"/>
    </source>
</evidence>
<feature type="domain" description="CID" evidence="5">
    <location>
        <begin position="1"/>
        <end position="134"/>
    </location>
</feature>
<evidence type="ECO:0000259" key="4">
    <source>
        <dbReference type="PROSITE" id="PS50102"/>
    </source>
</evidence>
<dbReference type="InterPro" id="IPR051485">
    <property type="entry name" value="SR-CTD_assoc_factor"/>
</dbReference>
<evidence type="ECO:0000313" key="7">
    <source>
        <dbReference type="Proteomes" id="UP000694559"/>
    </source>
</evidence>
<feature type="compositionally biased region" description="Polar residues" evidence="3">
    <location>
        <begin position="138"/>
        <end position="155"/>
    </location>
</feature>
<keyword evidence="1 2" id="KW-0694">RNA-binding</keyword>
<dbReference type="PANTHER" id="PTHR23140:SF3">
    <property type="entry name" value="SR-RELATED AND CTD-ASSOCIATED FACTOR 4"/>
    <property type="match status" value="1"/>
</dbReference>
<dbReference type="PANTHER" id="PTHR23140">
    <property type="entry name" value="RNA PROCESSING PROTEIN LD23810P"/>
    <property type="match status" value="1"/>
</dbReference>
<organism evidence="6 7">
    <name type="scientific">Naja naja</name>
    <name type="common">Indian cobra</name>
    <dbReference type="NCBI Taxonomy" id="35670"/>
    <lineage>
        <taxon>Eukaryota</taxon>
        <taxon>Metazoa</taxon>
        <taxon>Chordata</taxon>
        <taxon>Craniata</taxon>
        <taxon>Vertebrata</taxon>
        <taxon>Euteleostomi</taxon>
        <taxon>Lepidosauria</taxon>
        <taxon>Squamata</taxon>
        <taxon>Bifurcata</taxon>
        <taxon>Unidentata</taxon>
        <taxon>Episquamata</taxon>
        <taxon>Toxicofera</taxon>
        <taxon>Serpentes</taxon>
        <taxon>Colubroidea</taxon>
        <taxon>Elapidae</taxon>
        <taxon>Elapinae</taxon>
        <taxon>Naja</taxon>
    </lineage>
</organism>
<dbReference type="PROSITE" id="PS51391">
    <property type="entry name" value="CID"/>
    <property type="match status" value="1"/>
</dbReference>
<evidence type="ECO:0000256" key="3">
    <source>
        <dbReference type="SAM" id="MobiDB-lite"/>
    </source>
</evidence>
<proteinExistence type="predicted"/>
<feature type="compositionally biased region" description="Low complexity" evidence="3">
    <location>
        <begin position="355"/>
        <end position="367"/>
    </location>
</feature>
<dbReference type="Gene3D" id="3.30.70.330">
    <property type="match status" value="1"/>
</dbReference>
<dbReference type="Ensembl" id="ENSNNAT00000011663.1">
    <property type="protein sequence ID" value="ENSNNAP00000011155.1"/>
    <property type="gene ID" value="ENSNNAG00000007109.1"/>
</dbReference>
<dbReference type="AlphaFoldDB" id="A0A8C6XA23"/>
<dbReference type="InterPro" id="IPR000504">
    <property type="entry name" value="RRM_dom"/>
</dbReference>
<accession>A0A8C6XA23</accession>
<evidence type="ECO:0000313" key="6">
    <source>
        <dbReference type="Ensembl" id="ENSNNAP00000011155.1"/>
    </source>
</evidence>
<dbReference type="SUPFAM" id="SSF54928">
    <property type="entry name" value="RNA-binding domain, RBD"/>
    <property type="match status" value="1"/>
</dbReference>
<dbReference type="Proteomes" id="UP000694559">
    <property type="component" value="Unplaced"/>
</dbReference>
<dbReference type="InterPro" id="IPR006569">
    <property type="entry name" value="CID_dom"/>
</dbReference>
<dbReference type="GeneTree" id="ENSGT00530000063946"/>
<feature type="compositionally biased region" description="Pro residues" evidence="3">
    <location>
        <begin position="728"/>
        <end position="752"/>
    </location>
</feature>
<protein>
    <submittedName>
        <fullName evidence="6">SR-related CTD associated factor 4</fullName>
    </submittedName>
</protein>
<feature type="compositionally biased region" description="Basic and acidic residues" evidence="3">
    <location>
        <begin position="376"/>
        <end position="392"/>
    </location>
</feature>
<dbReference type="SMART" id="SM00582">
    <property type="entry name" value="RPR"/>
    <property type="match status" value="1"/>
</dbReference>
<feature type="compositionally biased region" description="Basic and acidic residues" evidence="3">
    <location>
        <begin position="802"/>
        <end position="885"/>
    </location>
</feature>
<keyword evidence="7" id="KW-1185">Reference proteome</keyword>
<dbReference type="Gene3D" id="1.25.40.90">
    <property type="match status" value="1"/>
</dbReference>
<dbReference type="InterPro" id="IPR035979">
    <property type="entry name" value="RBD_domain_sf"/>
</dbReference>
<reference evidence="6" key="1">
    <citation type="submission" date="2025-08" db="UniProtKB">
        <authorList>
            <consortium name="Ensembl"/>
        </authorList>
    </citation>
    <scope>IDENTIFICATION</scope>
</reference>
<sequence>SKIENLFSLMEMKPPISRAKMILITKAAIKAIKLYKHVVQIVEKFIKKCKPEYKVPGLYVIDSIVRQSRHQFGTDKDVFGPRFCKNITATFQYLYLCPSEDKSKIVRVLNLWQKNGVFKIEIIQPLLDMAAGASSATSVTEDATNNEGSPQSATIPSEPPQVGANSVPAVPQLPSSDAFAAVAQLFQTTQGQQLQQILQTFQQPPKPQSPVIDNNVMAQVQAITAQLQTTTTQPSEQKHDFQIPEQKTSFDKQLLDRFDYDDEPEAVEDTKKEEATPSPSLSQPTFGFPGEGLQQPVYPQLPNIDQFQQRMLGMQQDAMLHQVPLPPNGQMPSYGLLPTPQFTPIGQQVIQAPPQVQQPFQSSFPAQSESHLQKAHQQELEVDQHPTQEGKRHENRKSRSRSASSTTLWVGQLDKRTTQQDVGGLLEEFGLIESINMIPPRGCAYIVMVQRQDANRALQKLSRGNFKVNQKSIKIAWALNKGIKPDYKQYWDVELGVTYIPWGKVKPEDLESFCEGGMLDNDTLSPEWKGIPKKSENQLAQNGGAGSDTAHNEQTSPITKALPVQMPVPIPTPITVPPPQVPPHQPGPPMVGTLQPPTFTPPLGIPPPGFGPPPPFMRPGFNPMHLPPGFLPPGPPPPINPSVSVPPVSVPPAGGKYLVINFMFFGLLGTQGVTSSPVIGLQTPSTGLLGARPGLIPLQRPPGMPPPHLQRFPMMPPRHMPPHMMHRGPPPGPGGFGMPPPHGMKGPFPPPGHFARPSGMPGGGPGGSEDNRDGRQFRNDRPPFTPHRDQERFGRRSFGNRIENERERYGNRNDDREHERLGNRERREWGRRSPERDRHRDLEERNRRFSGHRERDSRDREPHREKDENRGKEKPELTDRVDGVKNYESQSSKIENTDSVSELNKESEPIGVKPTEEVASESTSSLEKPEKPTGSVAEAPR</sequence>